<comment type="caution">
    <text evidence="6">The sequence shown here is derived from an EMBL/GenBank/DDBJ whole genome shotgun (WGS) entry which is preliminary data.</text>
</comment>
<keyword evidence="3 5" id="KW-1133">Transmembrane helix</keyword>
<gene>
    <name evidence="6" type="ORF">QYE77_02030</name>
</gene>
<evidence type="ECO:0000256" key="5">
    <source>
        <dbReference type="SAM" id="Phobius"/>
    </source>
</evidence>
<dbReference type="EMBL" id="JAUHMF010000001">
    <property type="protein sequence ID" value="MDT8897028.1"/>
    <property type="molecule type" value="Genomic_DNA"/>
</dbReference>
<evidence type="ECO:0000256" key="2">
    <source>
        <dbReference type="ARBA" id="ARBA00022692"/>
    </source>
</evidence>
<organism evidence="6 7">
    <name type="scientific">Thermanaerothrix solaris</name>
    <dbReference type="NCBI Taxonomy" id="3058434"/>
    <lineage>
        <taxon>Bacteria</taxon>
        <taxon>Bacillati</taxon>
        <taxon>Chloroflexota</taxon>
        <taxon>Anaerolineae</taxon>
        <taxon>Anaerolineales</taxon>
        <taxon>Anaerolineaceae</taxon>
        <taxon>Thermanaerothrix</taxon>
    </lineage>
</organism>
<dbReference type="Proteomes" id="UP001254165">
    <property type="component" value="Unassembled WGS sequence"/>
</dbReference>
<evidence type="ECO:0000256" key="3">
    <source>
        <dbReference type="ARBA" id="ARBA00022989"/>
    </source>
</evidence>
<proteinExistence type="predicted"/>
<dbReference type="InterPro" id="IPR001694">
    <property type="entry name" value="NADH_UbQ_OxRdtase_su1/FPO"/>
</dbReference>
<name>A0ABU3NJK5_9CHLR</name>
<accession>A0ABU3NJK5</accession>
<evidence type="ECO:0000313" key="7">
    <source>
        <dbReference type="Proteomes" id="UP001254165"/>
    </source>
</evidence>
<dbReference type="InterPro" id="IPR052561">
    <property type="entry name" value="ComplexI_Subunit1"/>
</dbReference>
<evidence type="ECO:0000313" key="6">
    <source>
        <dbReference type="EMBL" id="MDT8897028.1"/>
    </source>
</evidence>
<keyword evidence="7" id="KW-1185">Reference proteome</keyword>
<keyword evidence="2 5" id="KW-0812">Transmembrane</keyword>
<feature type="transmembrane region" description="Helical" evidence="5">
    <location>
        <begin position="256"/>
        <end position="274"/>
    </location>
</feature>
<feature type="transmembrane region" description="Helical" evidence="5">
    <location>
        <begin position="105"/>
        <end position="124"/>
    </location>
</feature>
<evidence type="ECO:0000256" key="1">
    <source>
        <dbReference type="ARBA" id="ARBA00004141"/>
    </source>
</evidence>
<evidence type="ECO:0000256" key="4">
    <source>
        <dbReference type="ARBA" id="ARBA00023136"/>
    </source>
</evidence>
<feature type="transmembrane region" description="Helical" evidence="5">
    <location>
        <begin position="6"/>
        <end position="27"/>
    </location>
</feature>
<feature type="transmembrane region" description="Helical" evidence="5">
    <location>
        <begin position="232"/>
        <end position="250"/>
    </location>
</feature>
<feature type="transmembrane region" description="Helical" evidence="5">
    <location>
        <begin position="286"/>
        <end position="307"/>
    </location>
</feature>
<comment type="subcellular location">
    <subcellularLocation>
        <location evidence="1">Membrane</location>
        <topology evidence="1">Multi-pass membrane protein</topology>
    </subcellularLocation>
</comment>
<reference evidence="6 7" key="1">
    <citation type="submission" date="2023-07" db="EMBL/GenBank/DDBJ databases">
        <title>Novel species of Thermanaerothrix with wide hydrolytic capabilities.</title>
        <authorList>
            <person name="Zayulina K.S."/>
            <person name="Podosokorskaya O.A."/>
            <person name="Elcheninov A.G."/>
        </authorList>
    </citation>
    <scope>NUCLEOTIDE SEQUENCE [LARGE SCALE GENOMIC DNA]</scope>
    <source>
        <strain evidence="6 7">4228-RoL</strain>
    </source>
</reference>
<feature type="transmembrane region" description="Helical" evidence="5">
    <location>
        <begin position="176"/>
        <end position="195"/>
    </location>
</feature>
<feature type="transmembrane region" description="Helical" evidence="5">
    <location>
        <begin position="71"/>
        <end position="93"/>
    </location>
</feature>
<protein>
    <submittedName>
        <fullName evidence="6">NADH-quinone oxidoreductase subunit H</fullName>
    </submittedName>
</protein>
<dbReference type="PANTHER" id="PTHR43359:SF1">
    <property type="entry name" value="FORMATE HYDROGENLYASE SUBUNIT 4-RELATED"/>
    <property type="match status" value="1"/>
</dbReference>
<keyword evidence="4 5" id="KW-0472">Membrane</keyword>
<dbReference type="RefSeq" id="WP_315623678.1">
    <property type="nucleotide sequence ID" value="NZ_JAUHMF010000001.1"/>
</dbReference>
<dbReference type="Pfam" id="PF00146">
    <property type="entry name" value="NADHdh"/>
    <property type="match status" value="1"/>
</dbReference>
<dbReference type="PANTHER" id="PTHR43359">
    <property type="entry name" value="FORMATE HYDROGENLYASE SUBUNIT 4"/>
    <property type="match status" value="1"/>
</dbReference>
<sequence>MTLSLHPLVILLVFPGGFFLILASLAYEYVDRKLVARFQNRIGPRWFQPLADLVKLLSKEEIVPQGVQRGLFYLLPLFALASALTAALYVPMVGFKPAYTFQGDLIVTIYLLSVLTLSMGLAGASTVDRFALVGATRTLTQLFSYEAPFMLALLGPAIAAQSWQIGTINEFTGQNLWLLVAQPIGFLVALVGLMGKLELPPFDAPEAETEIVAGALTEYSGRGLALFRLGKDIELVIGLTLVSAFYLGGIHSPLDFILKTLGLLLVVALMQTLFARLRIDQVVGLWWRIGTILAVIQLIAIIAGRYLGTLLF</sequence>